<dbReference type="InterPro" id="IPR015422">
    <property type="entry name" value="PyrdxlP-dep_Trfase_small"/>
</dbReference>
<dbReference type="Gene3D" id="3.90.1150.10">
    <property type="entry name" value="Aspartate Aminotransferase, domain 1"/>
    <property type="match status" value="1"/>
</dbReference>
<dbReference type="OrthoDB" id="5342089at2"/>
<sequence>MPKLAMFGGRPAVPRGTPPPVWPVVTDDDNEAVLGVLRSGRFTAASAGEQEIRALEREWAQRVGAAHCLAVANGTAALSIALAAAGVGPGDEVIVPALSFVGTALAPVHLGAVPVFVDVDPATFTLDTAQLATAVSGRTAAVLPVHLHGLPADMDEVLAFARHRGLVVVEDAAQSHGVAYRGRVTGSLGDLGAFSLNVSKNLPTCGEGGLITTGDPALAERAGMMRQFGERLPDRGERPYVSEVLGWNAKINAVQAAFTRTQLARLDETQRRREQNVRRLLASVAQLPGFIVPAALPDRGHGWHILRFRVRPDAFGLTPRQAPVLREVVMRALRAEGVPVSRYQTVPLSEQPVFAGRAAHGRALDLPVTRAVLDDSFVVQRVHLNPEARPLLDLVAEALAKVWEHRDLLASVVGARTRDREPA</sequence>
<proteinExistence type="inferred from homology"/>
<evidence type="ECO:0000313" key="6">
    <source>
        <dbReference type="Proteomes" id="UP000199623"/>
    </source>
</evidence>
<dbReference type="CDD" id="cd00616">
    <property type="entry name" value="AHBA_syn"/>
    <property type="match status" value="1"/>
</dbReference>
<reference evidence="6" key="1">
    <citation type="submission" date="2016-10" db="EMBL/GenBank/DDBJ databases">
        <authorList>
            <person name="Varghese N."/>
            <person name="Submissions S."/>
        </authorList>
    </citation>
    <scope>NUCLEOTIDE SEQUENCE [LARGE SCALE GENOMIC DNA]</scope>
    <source>
        <strain evidence="6">CGMCC 4.3506</strain>
    </source>
</reference>
<evidence type="ECO:0000313" key="5">
    <source>
        <dbReference type="EMBL" id="SDH31829.1"/>
    </source>
</evidence>
<dbReference type="SUPFAM" id="SSF53383">
    <property type="entry name" value="PLP-dependent transferases"/>
    <property type="match status" value="1"/>
</dbReference>
<evidence type="ECO:0000256" key="4">
    <source>
        <dbReference type="RuleBase" id="RU004508"/>
    </source>
</evidence>
<dbReference type="InterPro" id="IPR015421">
    <property type="entry name" value="PyrdxlP-dep_Trfase_major"/>
</dbReference>
<protein>
    <submittedName>
        <fullName evidence="5">dTDP-4-amino-4,6-dideoxygalactose transaminase</fullName>
    </submittedName>
</protein>
<dbReference type="STRING" id="200378.SAMN05216553_11940"/>
<organism evidence="5 6">
    <name type="scientific">Lentzea fradiae</name>
    <dbReference type="NCBI Taxonomy" id="200378"/>
    <lineage>
        <taxon>Bacteria</taxon>
        <taxon>Bacillati</taxon>
        <taxon>Actinomycetota</taxon>
        <taxon>Actinomycetes</taxon>
        <taxon>Pseudonocardiales</taxon>
        <taxon>Pseudonocardiaceae</taxon>
        <taxon>Lentzea</taxon>
    </lineage>
</organism>
<keyword evidence="3 4" id="KW-0663">Pyridoxal phosphate</keyword>
<evidence type="ECO:0000256" key="2">
    <source>
        <dbReference type="PIRSR" id="PIRSR000390-1"/>
    </source>
</evidence>
<feature type="modified residue" description="N6-(pyridoxal phosphate)lysine" evidence="3">
    <location>
        <position position="200"/>
    </location>
</feature>
<dbReference type="PIRSF" id="PIRSF000390">
    <property type="entry name" value="PLP_StrS"/>
    <property type="match status" value="1"/>
</dbReference>
<comment type="cofactor">
    <cofactor evidence="1">
        <name>pyridoxal 5'-phosphate</name>
        <dbReference type="ChEBI" id="CHEBI:597326"/>
    </cofactor>
</comment>
<name>A0A1G8BF41_9PSEU</name>
<gene>
    <name evidence="5" type="ORF">SAMN05216553_11940</name>
</gene>
<feature type="active site" description="Proton acceptor" evidence="2">
    <location>
        <position position="200"/>
    </location>
</feature>
<keyword evidence="6" id="KW-1185">Reference proteome</keyword>
<dbReference type="GO" id="GO:0030170">
    <property type="term" value="F:pyridoxal phosphate binding"/>
    <property type="evidence" value="ECO:0007669"/>
    <property type="project" value="TreeGrafter"/>
</dbReference>
<dbReference type="PANTHER" id="PTHR30244:SF34">
    <property type="entry name" value="DTDP-4-AMINO-4,6-DIDEOXYGALACTOSE TRANSAMINASE"/>
    <property type="match status" value="1"/>
</dbReference>
<evidence type="ECO:0000256" key="1">
    <source>
        <dbReference type="ARBA" id="ARBA00001933"/>
    </source>
</evidence>
<dbReference type="InterPro" id="IPR000653">
    <property type="entry name" value="DegT/StrS_aminotransferase"/>
</dbReference>
<dbReference type="GO" id="GO:0000271">
    <property type="term" value="P:polysaccharide biosynthetic process"/>
    <property type="evidence" value="ECO:0007669"/>
    <property type="project" value="TreeGrafter"/>
</dbReference>
<evidence type="ECO:0000256" key="3">
    <source>
        <dbReference type="PIRSR" id="PIRSR000390-2"/>
    </source>
</evidence>
<comment type="similarity">
    <text evidence="4">Belongs to the DegT/DnrJ/EryC1 family.</text>
</comment>
<dbReference type="PANTHER" id="PTHR30244">
    <property type="entry name" value="TRANSAMINASE"/>
    <property type="match status" value="1"/>
</dbReference>
<dbReference type="InterPro" id="IPR015424">
    <property type="entry name" value="PyrdxlP-dep_Trfase"/>
</dbReference>
<dbReference type="Gene3D" id="3.40.640.10">
    <property type="entry name" value="Type I PLP-dependent aspartate aminotransferase-like (Major domain)"/>
    <property type="match status" value="1"/>
</dbReference>
<dbReference type="Proteomes" id="UP000199623">
    <property type="component" value="Unassembled WGS sequence"/>
</dbReference>
<dbReference type="EMBL" id="FNCC01000019">
    <property type="protein sequence ID" value="SDH31829.1"/>
    <property type="molecule type" value="Genomic_DNA"/>
</dbReference>
<dbReference type="GO" id="GO:0008483">
    <property type="term" value="F:transaminase activity"/>
    <property type="evidence" value="ECO:0007669"/>
    <property type="project" value="TreeGrafter"/>
</dbReference>
<dbReference type="AlphaFoldDB" id="A0A1G8BF41"/>
<accession>A0A1G8BF41</accession>
<dbReference type="Pfam" id="PF01041">
    <property type="entry name" value="DegT_DnrJ_EryC1"/>
    <property type="match status" value="1"/>
</dbReference>
<dbReference type="RefSeq" id="WP_090058345.1">
    <property type="nucleotide sequence ID" value="NZ_FNCC01000019.1"/>
</dbReference>